<feature type="transmembrane region" description="Helical" evidence="1">
    <location>
        <begin position="67"/>
        <end position="88"/>
    </location>
</feature>
<evidence type="ECO:0000256" key="1">
    <source>
        <dbReference type="SAM" id="Phobius"/>
    </source>
</evidence>
<accession>A0ABY6NPZ4</accession>
<keyword evidence="1" id="KW-0472">Membrane</keyword>
<gene>
    <name evidence="2" type="ORF">JRG66_13030</name>
</gene>
<dbReference type="Proteomes" id="UP001163981">
    <property type="component" value="Chromosome"/>
</dbReference>
<evidence type="ECO:0000313" key="2">
    <source>
        <dbReference type="EMBL" id="UZH54878.1"/>
    </source>
</evidence>
<organism evidence="2 3">
    <name type="scientific">Salinimicrobium tongyeongense</name>
    <dbReference type="NCBI Taxonomy" id="2809707"/>
    <lineage>
        <taxon>Bacteria</taxon>
        <taxon>Pseudomonadati</taxon>
        <taxon>Bacteroidota</taxon>
        <taxon>Flavobacteriia</taxon>
        <taxon>Flavobacteriales</taxon>
        <taxon>Flavobacteriaceae</taxon>
        <taxon>Salinimicrobium</taxon>
    </lineage>
</organism>
<protein>
    <recommendedName>
        <fullName evidence="4">DUF3953 domain-containing protein</fullName>
    </recommendedName>
</protein>
<evidence type="ECO:0008006" key="4">
    <source>
        <dbReference type="Google" id="ProtNLM"/>
    </source>
</evidence>
<proteinExistence type="predicted"/>
<name>A0ABY6NPZ4_9FLAO</name>
<feature type="transmembrane region" description="Helical" evidence="1">
    <location>
        <begin position="37"/>
        <end position="55"/>
    </location>
</feature>
<dbReference type="EMBL" id="CP069620">
    <property type="protein sequence ID" value="UZH54878.1"/>
    <property type="molecule type" value="Genomic_DNA"/>
</dbReference>
<keyword evidence="1" id="KW-0812">Transmembrane</keyword>
<sequence>MKITRLTGIMLAATAILLVPAFAMMFTEEVDWQANDFIIAAIGLFGTGAMIEMIFRKIKTTKKRILYASIVLGMLFLVWAELAVGVFGTPFAGS</sequence>
<keyword evidence="3" id="KW-1185">Reference proteome</keyword>
<dbReference type="RefSeq" id="WP_265163219.1">
    <property type="nucleotide sequence ID" value="NZ_CP069620.1"/>
</dbReference>
<evidence type="ECO:0000313" key="3">
    <source>
        <dbReference type="Proteomes" id="UP001163981"/>
    </source>
</evidence>
<keyword evidence="1" id="KW-1133">Transmembrane helix</keyword>
<reference evidence="2" key="1">
    <citation type="submission" date="2021-02" db="EMBL/GenBank/DDBJ databases">
        <title>Salinimicrobium sp. nov. isolated from seawater in Tongyeong, Republic of Korea.</title>
        <authorList>
            <person name="Lee S.-J."/>
        </authorList>
    </citation>
    <scope>NUCLEOTIDE SEQUENCE</scope>
    <source>
        <strain evidence="2">HN-2-9-2</strain>
    </source>
</reference>